<keyword evidence="3 5" id="KW-0460">Magnesium</keyword>
<comment type="pathway">
    <text evidence="5">Quinol/quinone metabolism; menaquinone biosynthesis.</text>
</comment>
<dbReference type="RefSeq" id="WP_086960920.1">
    <property type="nucleotide sequence ID" value="NZ_AP018680.1"/>
</dbReference>
<dbReference type="GO" id="GO:0009234">
    <property type="term" value="P:menaquinone biosynthetic process"/>
    <property type="evidence" value="ECO:0007669"/>
    <property type="project" value="UniProtKB-UniRule"/>
</dbReference>
<keyword evidence="5" id="KW-0474">Menaquinone biosynthesis</keyword>
<keyword evidence="8" id="KW-1185">Reference proteome</keyword>
<dbReference type="PANTHER" id="PTHR47253">
    <property type="match status" value="1"/>
</dbReference>
<dbReference type="NCBIfam" id="TIGR00543">
    <property type="entry name" value="isochor_syn"/>
    <property type="match status" value="1"/>
</dbReference>
<protein>
    <recommendedName>
        <fullName evidence="5">Isochorismate synthase MenF</fullName>
        <ecNumber evidence="5">5.4.4.2</ecNumber>
    </recommendedName>
    <alternativeName>
        <fullName evidence="5">Isochorismate mutase</fullName>
    </alternativeName>
</protein>
<dbReference type="GeneID" id="303188163"/>
<feature type="domain" description="Chorismate-utilising enzyme C-terminal" evidence="6">
    <location>
        <begin position="165"/>
        <end position="417"/>
    </location>
</feature>
<evidence type="ECO:0000256" key="2">
    <source>
        <dbReference type="ARBA" id="ARBA00005297"/>
    </source>
</evidence>
<evidence type="ECO:0000256" key="5">
    <source>
        <dbReference type="HAMAP-Rule" id="MF_01935"/>
    </source>
</evidence>
<evidence type="ECO:0000313" key="7">
    <source>
        <dbReference type="EMBL" id="RCS72927.1"/>
    </source>
</evidence>
<dbReference type="Pfam" id="PF00425">
    <property type="entry name" value="Chorismate_bind"/>
    <property type="match status" value="1"/>
</dbReference>
<reference evidence="7 8" key="1">
    <citation type="journal article" date="2017" name="Elife">
        <title>Extensive horizontal gene transfer in cheese-associated bacteria.</title>
        <authorList>
            <person name="Bonham K.S."/>
            <person name="Wolfe B.E."/>
            <person name="Dutton R.J."/>
        </authorList>
    </citation>
    <scope>NUCLEOTIDE SEQUENCE [LARGE SCALE GENOMIC DNA]</scope>
    <source>
        <strain evidence="7 8">JB196</strain>
    </source>
</reference>
<dbReference type="UniPathway" id="UPA00079"/>
<dbReference type="GO" id="GO:0008909">
    <property type="term" value="F:isochorismate synthase activity"/>
    <property type="evidence" value="ECO:0007669"/>
    <property type="project" value="UniProtKB-UniRule"/>
</dbReference>
<gene>
    <name evidence="5" type="primary">menF</name>
    <name evidence="7" type="ORF">CIK83_04495</name>
</gene>
<sequence>MSGLNQVIESLIEKIRNGQVSSENRISQPVNFPASFNAIDWLQEQILYPRFYWQSRDEREEVVALEQIHTFTDPIAAYAILGPQQRVWGGKAFDSEHAKTRHQSSYFFLPKIELMRQDDNWSLNVNLSDDHERTIRDLKKLKADYQPSAPLQPQSSTVHYSPQCDEWKHILEKALIAIESKEFEKVVLARKTIVELDQPIQAAQLLKASRVQNRNSFHFLMSLSPNDSFLGSTPERLYHRSGDMLETEALAGTIGRDDNPEKDKQLADWLLNDDKNLRENQIVVNDIIERLTPYTETIDVQPEAQLIQLRRVQHLKRHINGNLSLGVKGVQLLTALQPTAAIAGLPREASLNFIRVNEPFTRGWYSGSLGYFGHHKAEFCVCIRSAVVTENTVKLYAGAGIVPGSEAEFEWQELNRKTATLLNLISDYPIENDHCEGL</sequence>
<dbReference type="EMBL" id="QPGL01000001">
    <property type="protein sequence ID" value="RCS72927.1"/>
    <property type="molecule type" value="Genomic_DNA"/>
</dbReference>
<feature type="binding site" evidence="5">
    <location>
        <position position="279"/>
    </location>
    <ligand>
        <name>Mg(2+)</name>
        <dbReference type="ChEBI" id="CHEBI:18420"/>
    </ligand>
</feature>
<dbReference type="SUPFAM" id="SSF56322">
    <property type="entry name" value="ADC synthase"/>
    <property type="match status" value="1"/>
</dbReference>
<evidence type="ECO:0000313" key="8">
    <source>
        <dbReference type="Proteomes" id="UP000252479"/>
    </source>
</evidence>
<organism evidence="7 8">
    <name type="scientific">Vibrio casei</name>
    <dbReference type="NCBI Taxonomy" id="673372"/>
    <lineage>
        <taxon>Bacteria</taxon>
        <taxon>Pseudomonadati</taxon>
        <taxon>Pseudomonadota</taxon>
        <taxon>Gammaproteobacteria</taxon>
        <taxon>Vibrionales</taxon>
        <taxon>Vibrionaceae</taxon>
        <taxon>Vibrio</taxon>
    </lineage>
</organism>
<dbReference type="InterPro" id="IPR034681">
    <property type="entry name" value="MenF"/>
</dbReference>
<proteinExistence type="inferred from homology"/>
<dbReference type="InterPro" id="IPR005801">
    <property type="entry name" value="ADC_synthase"/>
</dbReference>
<feature type="active site" description="Proton donor" evidence="5">
    <location>
        <position position="235"/>
    </location>
</feature>
<dbReference type="OrthoDB" id="9806579at2"/>
<dbReference type="AlphaFoldDB" id="A0A368LM50"/>
<feature type="active site" description="Proton acceptor" evidence="5">
    <location>
        <position position="185"/>
    </location>
</feature>
<evidence type="ECO:0000256" key="4">
    <source>
        <dbReference type="ARBA" id="ARBA00023235"/>
    </source>
</evidence>
<accession>A0A368LM50</accession>
<dbReference type="Gene3D" id="3.60.120.10">
    <property type="entry name" value="Anthranilate synthase"/>
    <property type="match status" value="1"/>
</dbReference>
<comment type="cofactor">
    <cofactor evidence="5">
        <name>Mg(2+)</name>
        <dbReference type="ChEBI" id="CHEBI:18420"/>
    </cofactor>
</comment>
<keyword evidence="5" id="KW-0479">Metal-binding</keyword>
<dbReference type="PANTHER" id="PTHR47253:SF4">
    <property type="entry name" value="ISOCHORISMATE SYNTHASE 2, CHLOROPLASTIC"/>
    <property type="match status" value="1"/>
</dbReference>
<comment type="similarity">
    <text evidence="2 5">Belongs to the isochorismate synthase family.</text>
</comment>
<feature type="binding site" evidence="5">
    <location>
        <position position="413"/>
    </location>
    <ligand>
        <name>Mg(2+)</name>
        <dbReference type="ChEBI" id="CHEBI:18420"/>
    </ligand>
</feature>
<comment type="catalytic activity">
    <reaction evidence="1 5">
        <text>chorismate = isochorismate</text>
        <dbReference type="Rhea" id="RHEA:18985"/>
        <dbReference type="ChEBI" id="CHEBI:29748"/>
        <dbReference type="ChEBI" id="CHEBI:29780"/>
        <dbReference type="EC" id="5.4.4.2"/>
    </reaction>
</comment>
<comment type="caution">
    <text evidence="7">The sequence shown here is derived from an EMBL/GenBank/DDBJ whole genome shotgun (WGS) entry which is preliminary data.</text>
</comment>
<dbReference type="GO" id="GO:0000287">
    <property type="term" value="F:magnesium ion binding"/>
    <property type="evidence" value="ECO:0007669"/>
    <property type="project" value="UniProtKB-UniRule"/>
</dbReference>
<evidence type="ECO:0000259" key="6">
    <source>
        <dbReference type="Pfam" id="PF00425"/>
    </source>
</evidence>
<comment type="pathway">
    <text evidence="5">Quinol/quinone metabolism; 1,4-dihydroxy-2-naphthoate biosynthesis; 1,4-dihydroxy-2-naphthoate from chorismate: step 1/7.</text>
</comment>
<name>A0A368LM50_9VIBR</name>
<comment type="function">
    <text evidence="5">Catalyzes the conversion of chorismate to isochorismate.</text>
</comment>
<dbReference type="EC" id="5.4.4.2" evidence="5"/>
<keyword evidence="4 5" id="KW-0413">Isomerase</keyword>
<evidence type="ECO:0000256" key="1">
    <source>
        <dbReference type="ARBA" id="ARBA00000799"/>
    </source>
</evidence>
<dbReference type="InterPro" id="IPR044250">
    <property type="entry name" value="MenF-like"/>
</dbReference>
<evidence type="ECO:0000256" key="3">
    <source>
        <dbReference type="ARBA" id="ARBA00022842"/>
    </source>
</evidence>
<dbReference type="UniPathway" id="UPA01057">
    <property type="reaction ID" value="UER00163"/>
</dbReference>
<dbReference type="InterPro" id="IPR015890">
    <property type="entry name" value="Chorismate_C"/>
</dbReference>
<dbReference type="Proteomes" id="UP000252479">
    <property type="component" value="Unassembled WGS sequence"/>
</dbReference>
<dbReference type="InterPro" id="IPR004561">
    <property type="entry name" value="IsoChor_synthase"/>
</dbReference>
<dbReference type="HAMAP" id="MF_01935">
    <property type="entry name" value="MenF"/>
    <property type="match status" value="1"/>
</dbReference>